<dbReference type="EMBL" id="PVWO01000308">
    <property type="protein sequence ID" value="PSB53091.1"/>
    <property type="molecule type" value="Genomic_DNA"/>
</dbReference>
<sequence>MRKSISKLNFSLSYFLFYASTSSDRKFIQMKFKRILSLALGSSAVLSFGAIEAPKASAALLTSYQFNGNGNWSLDGVGSNGTPVGNISAFVPVGSRVEKAFLYSTTYFNSNSFVPTVNFDGTTYSSAAWTNLGTTSGASLTAFRADVTSQVAAKIGTGSASDFIFSVLSESPNSSIDGEALAIVYSNPNELERTIAFLDGFTNPAGDTTSVNLAAPLTTTQLSDPNFEALLSLGIGFSAGGANSQSSRVDINGARLTTAAGGFDDGAELNGALITIGGLGDSTGNPTSPNSISALDDELYSLNSLLAAGNTQIKIDTLNPSNDDNIFFAGINITARAGVNAPPPPPSTTAVPEPFTIVGTLIGAGTAFRMRKRLKATNKL</sequence>
<dbReference type="NCBIfam" id="TIGR02595">
    <property type="entry name" value="PEP_CTERM"/>
    <property type="match status" value="1"/>
</dbReference>
<dbReference type="AlphaFoldDB" id="A0A2T1G770"/>
<evidence type="ECO:0000313" key="1">
    <source>
        <dbReference type="EMBL" id="PSB53091.1"/>
    </source>
</evidence>
<organism evidence="1 2">
    <name type="scientific">Chamaesiphon polymorphus CCALA 037</name>
    <dbReference type="NCBI Taxonomy" id="2107692"/>
    <lineage>
        <taxon>Bacteria</taxon>
        <taxon>Bacillati</taxon>
        <taxon>Cyanobacteriota</taxon>
        <taxon>Cyanophyceae</taxon>
        <taxon>Gomontiellales</taxon>
        <taxon>Chamaesiphonaceae</taxon>
        <taxon>Chamaesiphon</taxon>
    </lineage>
</organism>
<dbReference type="Proteomes" id="UP000238937">
    <property type="component" value="Unassembled WGS sequence"/>
</dbReference>
<gene>
    <name evidence="1" type="ORF">C7B77_19860</name>
</gene>
<protein>
    <submittedName>
        <fullName evidence="1">PEP-CTERM sorting domain-containing protein</fullName>
    </submittedName>
</protein>
<keyword evidence="2" id="KW-1185">Reference proteome</keyword>
<proteinExistence type="predicted"/>
<dbReference type="OrthoDB" id="484518at2"/>
<comment type="caution">
    <text evidence="1">The sequence shown here is derived from an EMBL/GenBank/DDBJ whole genome shotgun (WGS) entry which is preliminary data.</text>
</comment>
<name>A0A2T1G770_9CYAN</name>
<dbReference type="InterPro" id="IPR013424">
    <property type="entry name" value="Ice-binding_C"/>
</dbReference>
<reference evidence="1 2" key="1">
    <citation type="submission" date="2018-03" db="EMBL/GenBank/DDBJ databases">
        <title>The ancient ancestry and fast evolution of plastids.</title>
        <authorList>
            <person name="Moore K.R."/>
            <person name="Magnabosco C."/>
            <person name="Momper L."/>
            <person name="Gold D.A."/>
            <person name="Bosak T."/>
            <person name="Fournier G.P."/>
        </authorList>
    </citation>
    <scope>NUCLEOTIDE SEQUENCE [LARGE SCALE GENOMIC DNA]</scope>
    <source>
        <strain evidence="1 2">CCALA 037</strain>
    </source>
</reference>
<evidence type="ECO:0000313" key="2">
    <source>
        <dbReference type="Proteomes" id="UP000238937"/>
    </source>
</evidence>
<accession>A0A2T1G770</accession>